<organism evidence="2 3">
    <name type="scientific">Lactobacillus equicursoris 66c</name>
    <dbReference type="NCBI Taxonomy" id="872326"/>
    <lineage>
        <taxon>Bacteria</taxon>
        <taxon>Bacillati</taxon>
        <taxon>Bacillota</taxon>
        <taxon>Bacilli</taxon>
        <taxon>Lactobacillales</taxon>
        <taxon>Lactobacillaceae</taxon>
        <taxon>Lactobacillus</taxon>
    </lineage>
</organism>
<gene>
    <name evidence="2" type="ORF">BN146_01530</name>
</gene>
<reference evidence="2 3" key="1">
    <citation type="submission" date="2012-08" db="EMBL/GenBank/DDBJ databases">
        <title>Draft Genome Sequences of Lactobacillus equicursoris CIP 110162T, isolated from thoroughbred racehorse feces and Lactobacillus sp. CRBIP 24.137 isolated from urine of human.</title>
        <authorList>
            <person name="Cousin S."/>
            <person name="Loux V."/>
            <person name="Ma L."/>
            <person name="Creno S."/>
            <person name="Clermont D."/>
            <person name="Bizet C."/>
            <person name="Bouchier C."/>
        </authorList>
    </citation>
    <scope>NUCLEOTIDE SEQUENCE [LARGE SCALE GENOMIC DNA]</scope>
    <source>
        <strain evidence="2 3">66c</strain>
    </source>
</reference>
<dbReference type="Gene3D" id="3.40.50.720">
    <property type="entry name" value="NAD(P)-binding Rossmann-like Domain"/>
    <property type="match status" value="1"/>
</dbReference>
<dbReference type="InterPro" id="IPR036291">
    <property type="entry name" value="NAD(P)-bd_dom_sf"/>
</dbReference>
<sequence>MSENVLLEDFNTILDSELDVSKFTHQNIFITGATGLIGSLLVKFLLYANNQKDLNITVYAMIRNQEKANKIFADYLDDQHLKFVVAHLGENDLKLDSHLDYIIHPAAVTQSKLMVSDPVGTIKTAVNGTEEILRFAVNHQVKAMVYVSSMEVYGQFKSEAKVTEKDLGFIDLTSARSCYPESKRMCELLCTAYSDEYGLNVKIARLAQTFGAGVLPTENRVFAQFAHSVIQGKDIVLYTEGKSEGNYVYTSDAIKALLFLLLNGETKQAYNVSNEDNHMTIREMAEMVVREFGQGGEKVVVDIPKENMGYAPDTHMWLDNSKLRSLGWEPTKNMVLSYKSLIDWMNQLENQDKN</sequence>
<protein>
    <submittedName>
        <fullName evidence="2">Putative dehydratase/epimerase (Mannitol)</fullName>
    </submittedName>
</protein>
<dbReference type="PANTHER" id="PTHR43245:SF23">
    <property type="entry name" value="NAD(P)-BINDING DOMAIN-CONTAINING PROTEIN"/>
    <property type="match status" value="1"/>
</dbReference>
<dbReference type="Proteomes" id="UP000009325">
    <property type="component" value="Unassembled WGS sequence"/>
</dbReference>
<dbReference type="OrthoDB" id="9771073at2"/>
<accession>K0NMR6</accession>
<name>K0NMR6_9LACO</name>
<evidence type="ECO:0000313" key="3">
    <source>
        <dbReference type="Proteomes" id="UP000009325"/>
    </source>
</evidence>
<dbReference type="SUPFAM" id="SSF51735">
    <property type="entry name" value="NAD(P)-binding Rossmann-fold domains"/>
    <property type="match status" value="1"/>
</dbReference>
<dbReference type="AlphaFoldDB" id="K0NMR6"/>
<comment type="caution">
    <text evidence="2">The sequence shown here is derived from an EMBL/GenBank/DDBJ whole genome shotgun (WGS) entry which is preliminary data.</text>
</comment>
<dbReference type="PANTHER" id="PTHR43245">
    <property type="entry name" value="BIFUNCTIONAL POLYMYXIN RESISTANCE PROTEIN ARNA"/>
    <property type="match status" value="1"/>
</dbReference>
<dbReference type="Pfam" id="PF01370">
    <property type="entry name" value="Epimerase"/>
    <property type="match status" value="1"/>
</dbReference>
<dbReference type="InterPro" id="IPR050177">
    <property type="entry name" value="Lipid_A_modif_metabolic_enz"/>
</dbReference>
<proteinExistence type="predicted"/>
<dbReference type="RefSeq" id="WP_009557502.1">
    <property type="nucleotide sequence ID" value="NZ_CALZ01000029.1"/>
</dbReference>
<evidence type="ECO:0000313" key="2">
    <source>
        <dbReference type="EMBL" id="CCK82954.1"/>
    </source>
</evidence>
<evidence type="ECO:0000259" key="1">
    <source>
        <dbReference type="Pfam" id="PF01370"/>
    </source>
</evidence>
<dbReference type="InterPro" id="IPR001509">
    <property type="entry name" value="Epimerase_deHydtase"/>
</dbReference>
<dbReference type="EMBL" id="CALZ01000029">
    <property type="protein sequence ID" value="CCK82954.1"/>
    <property type="molecule type" value="Genomic_DNA"/>
</dbReference>
<feature type="domain" description="NAD-dependent epimerase/dehydratase" evidence="1">
    <location>
        <begin position="28"/>
        <end position="272"/>
    </location>
</feature>